<proteinExistence type="predicted"/>
<name>A0A2P2PSE5_RHIMU</name>
<dbReference type="EMBL" id="GGEC01077174">
    <property type="protein sequence ID" value="MBX57658.1"/>
    <property type="molecule type" value="Transcribed_RNA"/>
</dbReference>
<protein>
    <submittedName>
        <fullName evidence="1">Uncharacterized protein</fullName>
    </submittedName>
</protein>
<accession>A0A2P2PSE5</accession>
<organism evidence="1">
    <name type="scientific">Rhizophora mucronata</name>
    <name type="common">Asiatic mangrove</name>
    <dbReference type="NCBI Taxonomy" id="61149"/>
    <lineage>
        <taxon>Eukaryota</taxon>
        <taxon>Viridiplantae</taxon>
        <taxon>Streptophyta</taxon>
        <taxon>Embryophyta</taxon>
        <taxon>Tracheophyta</taxon>
        <taxon>Spermatophyta</taxon>
        <taxon>Magnoliopsida</taxon>
        <taxon>eudicotyledons</taxon>
        <taxon>Gunneridae</taxon>
        <taxon>Pentapetalae</taxon>
        <taxon>rosids</taxon>
        <taxon>fabids</taxon>
        <taxon>Malpighiales</taxon>
        <taxon>Rhizophoraceae</taxon>
        <taxon>Rhizophora</taxon>
    </lineage>
</organism>
<dbReference type="AlphaFoldDB" id="A0A2P2PSE5"/>
<reference evidence="1" key="1">
    <citation type="submission" date="2018-02" db="EMBL/GenBank/DDBJ databases">
        <title>Rhizophora mucronata_Transcriptome.</title>
        <authorList>
            <person name="Meera S.P."/>
            <person name="Sreeshan A."/>
            <person name="Augustine A."/>
        </authorList>
    </citation>
    <scope>NUCLEOTIDE SEQUENCE</scope>
    <source>
        <tissue evidence="1">Leaf</tissue>
    </source>
</reference>
<sequence length="21" mass="2382">MSFLVSHFLSPLHLIDFGHPS</sequence>
<evidence type="ECO:0000313" key="1">
    <source>
        <dbReference type="EMBL" id="MBX57658.1"/>
    </source>
</evidence>